<name>A0A9Q9AV20_9PEZI</name>
<feature type="region of interest" description="Disordered" evidence="1">
    <location>
        <begin position="26"/>
        <end position="65"/>
    </location>
</feature>
<dbReference type="OrthoDB" id="5278621at2759"/>
<evidence type="ECO:0000313" key="3">
    <source>
        <dbReference type="Proteomes" id="UP001056384"/>
    </source>
</evidence>
<evidence type="ECO:0000313" key="2">
    <source>
        <dbReference type="EMBL" id="USW51206.1"/>
    </source>
</evidence>
<accession>A0A9Q9AV20</accession>
<organism evidence="2 3">
    <name type="scientific">Septoria linicola</name>
    <dbReference type="NCBI Taxonomy" id="215465"/>
    <lineage>
        <taxon>Eukaryota</taxon>
        <taxon>Fungi</taxon>
        <taxon>Dikarya</taxon>
        <taxon>Ascomycota</taxon>
        <taxon>Pezizomycotina</taxon>
        <taxon>Dothideomycetes</taxon>
        <taxon>Dothideomycetidae</taxon>
        <taxon>Mycosphaerellales</taxon>
        <taxon>Mycosphaerellaceae</taxon>
        <taxon>Septoria</taxon>
    </lineage>
</organism>
<evidence type="ECO:0000256" key="1">
    <source>
        <dbReference type="SAM" id="MobiDB-lite"/>
    </source>
</evidence>
<dbReference type="Proteomes" id="UP001056384">
    <property type="component" value="Chromosome 3"/>
</dbReference>
<protein>
    <submittedName>
        <fullName evidence="2">Uncharacterized protein</fullName>
    </submittedName>
</protein>
<keyword evidence="3" id="KW-1185">Reference proteome</keyword>
<proteinExistence type="predicted"/>
<dbReference type="EMBL" id="CP099420">
    <property type="protein sequence ID" value="USW51206.1"/>
    <property type="molecule type" value="Genomic_DNA"/>
</dbReference>
<sequence>MSLTRFTRLSTRISTRQFSVYTSKMADKPSLDASEPNSVGRQFESDGKIGATAEKVGGPFASDGKIGEKFEKGGAIGGTMQEASQKSVFDKDGVVGRAFKADGKIGSAADSVGGPFSKDGIIGSAFTEDGAIGGTIQGGTKSEKS</sequence>
<reference evidence="2" key="1">
    <citation type="submission" date="2022-06" db="EMBL/GenBank/DDBJ databases">
        <title>Complete genome sequences of two strains of the flax pathogen Septoria linicola.</title>
        <authorList>
            <person name="Lapalu N."/>
            <person name="Simon A."/>
            <person name="Demenou B."/>
            <person name="Paumier D."/>
            <person name="Guillot M.-P."/>
            <person name="Gout L."/>
            <person name="Valade R."/>
        </authorList>
    </citation>
    <scope>NUCLEOTIDE SEQUENCE</scope>
    <source>
        <strain evidence="2">SE15195</strain>
    </source>
</reference>
<gene>
    <name evidence="2" type="ORF">Slin15195_G045250</name>
</gene>
<dbReference type="AlphaFoldDB" id="A0A9Q9AV20"/>